<gene>
    <name evidence="2" type="ORF">CANTADRAFT_27201</name>
</gene>
<dbReference type="Pfam" id="PF00995">
    <property type="entry name" value="Sec1"/>
    <property type="match status" value="1"/>
</dbReference>
<dbReference type="STRING" id="984487.A0A1E4SCZ4"/>
<dbReference type="GO" id="GO:0000011">
    <property type="term" value="P:vacuole inheritance"/>
    <property type="evidence" value="ECO:0007669"/>
    <property type="project" value="EnsemblFungi"/>
</dbReference>
<dbReference type="Gene3D" id="3.90.830.10">
    <property type="entry name" value="Syntaxin Binding Protein 1, Chain A, domain 2"/>
    <property type="match status" value="1"/>
</dbReference>
<dbReference type="GO" id="GO:0032258">
    <property type="term" value="P:cytoplasm to vacuole targeting by the Cvt pathway"/>
    <property type="evidence" value="ECO:0007669"/>
    <property type="project" value="EnsemblFungi"/>
</dbReference>
<dbReference type="GO" id="GO:0000149">
    <property type="term" value="F:SNARE binding"/>
    <property type="evidence" value="ECO:0007669"/>
    <property type="project" value="EnsemblFungi"/>
</dbReference>
<dbReference type="PANTHER" id="PTHR11679">
    <property type="entry name" value="VESICLE PROTEIN SORTING-ASSOCIATED"/>
    <property type="match status" value="1"/>
</dbReference>
<dbReference type="OrthoDB" id="10266265at2759"/>
<dbReference type="InterPro" id="IPR043127">
    <property type="entry name" value="Sec-1-like_dom3a"/>
</dbReference>
<evidence type="ECO:0000313" key="3">
    <source>
        <dbReference type="Proteomes" id="UP000094285"/>
    </source>
</evidence>
<evidence type="ECO:0000313" key="2">
    <source>
        <dbReference type="EMBL" id="ODV77338.1"/>
    </source>
</evidence>
<reference evidence="3" key="1">
    <citation type="submission" date="2016-05" db="EMBL/GenBank/DDBJ databases">
        <title>Comparative genomics of biotechnologically important yeasts.</title>
        <authorList>
            <consortium name="DOE Joint Genome Institute"/>
            <person name="Riley R."/>
            <person name="Haridas S."/>
            <person name="Wolfe K.H."/>
            <person name="Lopes M.R."/>
            <person name="Hittinger C.T."/>
            <person name="Goker M."/>
            <person name="Salamov A."/>
            <person name="Wisecaver J."/>
            <person name="Long T.M."/>
            <person name="Aerts A.L."/>
            <person name="Barry K."/>
            <person name="Choi C."/>
            <person name="Clum A."/>
            <person name="Coughlan A.Y."/>
            <person name="Deshpande S."/>
            <person name="Douglass A.P."/>
            <person name="Hanson S.J."/>
            <person name="Klenk H.-P."/>
            <person name="Labutti K."/>
            <person name="Lapidus A."/>
            <person name="Lindquist E."/>
            <person name="Lipzen A."/>
            <person name="Meier-Kolthoff J.P."/>
            <person name="Ohm R.A."/>
            <person name="Otillar R.P."/>
            <person name="Pangilinan J."/>
            <person name="Peng Y."/>
            <person name="Rokas A."/>
            <person name="Rosa C.A."/>
            <person name="Scheuner C."/>
            <person name="Sibirny A.A."/>
            <person name="Slot J.C."/>
            <person name="Stielow J.B."/>
            <person name="Sun H."/>
            <person name="Kurtzman C.P."/>
            <person name="Blackwell M."/>
            <person name="Grigoriev I.V."/>
            <person name="Jeffries T.W."/>
        </authorList>
    </citation>
    <scope>NUCLEOTIDE SEQUENCE [LARGE SCALE GENOMIC DNA]</scope>
    <source>
        <strain evidence="3">NRRL Y-17324</strain>
    </source>
</reference>
<dbReference type="InterPro" id="IPR043154">
    <property type="entry name" value="Sec-1-like_dom1"/>
</dbReference>
<dbReference type="EMBL" id="KV453915">
    <property type="protein sequence ID" value="ODV77338.1"/>
    <property type="molecule type" value="Genomic_DNA"/>
</dbReference>
<dbReference type="SUPFAM" id="SSF56815">
    <property type="entry name" value="Sec1/munc18-like (SM) proteins"/>
    <property type="match status" value="1"/>
</dbReference>
<dbReference type="InterPro" id="IPR036045">
    <property type="entry name" value="Sec1-like_sf"/>
</dbReference>
<accession>A0A1E4SCZ4</accession>
<organism evidence="2 3">
    <name type="scientific">Suhomyces tanzawaensis NRRL Y-17324</name>
    <dbReference type="NCBI Taxonomy" id="984487"/>
    <lineage>
        <taxon>Eukaryota</taxon>
        <taxon>Fungi</taxon>
        <taxon>Dikarya</taxon>
        <taxon>Ascomycota</taxon>
        <taxon>Saccharomycotina</taxon>
        <taxon>Pichiomycetes</taxon>
        <taxon>Debaryomycetaceae</taxon>
        <taxon>Suhomyces</taxon>
    </lineage>
</organism>
<dbReference type="RefSeq" id="XP_020062460.1">
    <property type="nucleotide sequence ID" value="XM_020208029.1"/>
</dbReference>
<keyword evidence="3" id="KW-1185">Reference proteome</keyword>
<name>A0A1E4SCZ4_9ASCO</name>
<proteinExistence type="inferred from homology"/>
<dbReference type="GO" id="GO:0048210">
    <property type="term" value="P:Golgi vesicle fusion to target membrane"/>
    <property type="evidence" value="ECO:0007669"/>
    <property type="project" value="EnsemblFungi"/>
</dbReference>
<dbReference type="Gene3D" id="1.25.40.60">
    <property type="match status" value="1"/>
</dbReference>
<dbReference type="InterPro" id="IPR027482">
    <property type="entry name" value="Sec1-like_dom2"/>
</dbReference>
<dbReference type="GO" id="GO:0035543">
    <property type="term" value="P:positive regulation of SNARE complex assembly"/>
    <property type="evidence" value="ECO:0007669"/>
    <property type="project" value="EnsemblFungi"/>
</dbReference>
<dbReference type="GO" id="GO:0006895">
    <property type="term" value="P:Golgi to endosome transport"/>
    <property type="evidence" value="ECO:0007669"/>
    <property type="project" value="EnsemblFungi"/>
</dbReference>
<dbReference type="AlphaFoldDB" id="A0A1E4SCZ4"/>
<dbReference type="PIRSF" id="PIRSF005715">
    <property type="entry name" value="VPS45_Sec1"/>
    <property type="match status" value="1"/>
</dbReference>
<dbReference type="GO" id="GO:0031201">
    <property type="term" value="C:SNARE complex"/>
    <property type="evidence" value="ECO:0007669"/>
    <property type="project" value="EnsemblFungi"/>
</dbReference>
<comment type="similarity">
    <text evidence="1">Belongs to the STXBP/unc-18/SEC1 family.</text>
</comment>
<sequence>MTLNLAKVSETYFSKLFNSQRDGSNGSTKAKVLLVDRYTTPVISMSYTQSQLLQHDIILIELIENQHDLNVMKHLNCIVYVKPTKESIQHLTNELKNPHFNSYQLFLNNTINKNQLEKLAEADEFETIQSVIELFQDYVIVNQNLFITQKVDPPIEISKSTDSIVEESNSIISLLLSLKKCPIIKYEQNSIGLKRLSSEILYNINSNSNNNLFDDLNQKSDTAPILLLLDRKNDPITPIITPWTYQSMINELIGIKKNIVNLVESNESVTLSDTQDKFYRESLYLNYGDLTEKFQKYVEQYKSQTKQSWGENLNSQNLSELKKILTKFPEYKKLSANILKHLNLISKLDTEISKRNLWDIGELQQTIICDLDNQQALKIRLLELFDQPNIPTDEKLKLVILYSVRFPNANEITTFIAKLNDPSKSNPVLTVTQNALIKKFKSIVGPNIRSGTSNAAKNGNIGNIFNKKININNLFNNIGHNNPKTDNIYMQYVPRLNDTLEYLLAPTSLQENVHSINLSTLVPDVVSKQYGLKAQNEPVQDIIVYIKGGVTYEEARLVHELSEANPKINLIIGGDNLINSAEWLDSLYDAINESNETNIDGTRTERRAQLRDIL</sequence>
<dbReference type="InterPro" id="IPR001619">
    <property type="entry name" value="Sec1-like"/>
</dbReference>
<dbReference type="GO" id="GO:0007035">
    <property type="term" value="P:vacuolar acidification"/>
    <property type="evidence" value="ECO:0007669"/>
    <property type="project" value="EnsemblFungi"/>
</dbReference>
<dbReference type="GO" id="GO:0005829">
    <property type="term" value="C:cytosol"/>
    <property type="evidence" value="ECO:0007669"/>
    <property type="project" value="EnsemblFungi"/>
</dbReference>
<dbReference type="Proteomes" id="UP000094285">
    <property type="component" value="Unassembled WGS sequence"/>
</dbReference>
<dbReference type="GO" id="GO:0000139">
    <property type="term" value="C:Golgi membrane"/>
    <property type="evidence" value="ECO:0007669"/>
    <property type="project" value="EnsemblFungi"/>
</dbReference>
<dbReference type="GeneID" id="30982166"/>
<dbReference type="Gene3D" id="3.40.50.1910">
    <property type="match status" value="1"/>
</dbReference>
<evidence type="ECO:0000256" key="1">
    <source>
        <dbReference type="ARBA" id="ARBA00009884"/>
    </source>
</evidence>
<dbReference type="GO" id="GO:0051082">
    <property type="term" value="F:unfolded protein binding"/>
    <property type="evidence" value="ECO:0007669"/>
    <property type="project" value="EnsemblFungi"/>
</dbReference>
<protein>
    <submittedName>
        <fullName evidence="2">Sec1-like protein</fullName>
    </submittedName>
</protein>
<dbReference type="GO" id="GO:0006896">
    <property type="term" value="P:Golgi to vacuole transport"/>
    <property type="evidence" value="ECO:0007669"/>
    <property type="project" value="EnsemblFungi"/>
</dbReference>
<dbReference type="Gene3D" id="3.40.50.2060">
    <property type="match status" value="1"/>
</dbReference>